<accession>A0ABY2T441</accession>
<evidence type="ECO:0000313" key="3">
    <source>
        <dbReference type="Proteomes" id="UP000308330"/>
    </source>
</evidence>
<name>A0ABY2T441_9BACI</name>
<dbReference type="Pfam" id="PF26353">
    <property type="entry name" value="YhfM"/>
    <property type="match status" value="1"/>
</dbReference>
<dbReference type="RefSeq" id="WP_108030178.1">
    <property type="nucleotide sequence ID" value="NZ_PYUE01000003.1"/>
</dbReference>
<dbReference type="InterPro" id="IPR058780">
    <property type="entry name" value="YhfM-like_dom"/>
</dbReference>
<evidence type="ECO:0000259" key="1">
    <source>
        <dbReference type="Pfam" id="PF26353"/>
    </source>
</evidence>
<reference evidence="2 3" key="1">
    <citation type="submission" date="2019-04" db="EMBL/GenBank/DDBJ databases">
        <title>Lysinibacillus genome sequencing.</title>
        <authorList>
            <person name="Dunlap C."/>
        </authorList>
    </citation>
    <scope>NUCLEOTIDE SEQUENCE [LARGE SCALE GENOMIC DNA]</scope>
    <source>
        <strain evidence="2 3">KCTC 33042</strain>
    </source>
</reference>
<comment type="caution">
    <text evidence="2">The sequence shown here is derived from an EMBL/GenBank/DDBJ whole genome shotgun (WGS) entry which is preliminary data.</text>
</comment>
<dbReference type="PROSITE" id="PS51257">
    <property type="entry name" value="PROKAR_LIPOPROTEIN"/>
    <property type="match status" value="1"/>
</dbReference>
<dbReference type="Proteomes" id="UP000308330">
    <property type="component" value="Unassembled WGS sequence"/>
</dbReference>
<feature type="domain" description="YhfM-like" evidence="1">
    <location>
        <begin position="34"/>
        <end position="131"/>
    </location>
</feature>
<proteinExistence type="predicted"/>
<organism evidence="2 3">
    <name type="scientific">Lysinibacillus tabacifolii</name>
    <dbReference type="NCBI Taxonomy" id="1173107"/>
    <lineage>
        <taxon>Bacteria</taxon>
        <taxon>Bacillati</taxon>
        <taxon>Bacillota</taxon>
        <taxon>Bacilli</taxon>
        <taxon>Bacillales</taxon>
        <taxon>Bacillaceae</taxon>
        <taxon>Lysinibacillus</taxon>
    </lineage>
</organism>
<dbReference type="EMBL" id="SZPT01000001">
    <property type="protein sequence ID" value="TKI50576.1"/>
    <property type="molecule type" value="Genomic_DNA"/>
</dbReference>
<protein>
    <recommendedName>
        <fullName evidence="1">YhfM-like domain-containing protein</fullName>
    </recommendedName>
</protein>
<keyword evidence="3" id="KW-1185">Reference proteome</keyword>
<gene>
    <name evidence="2" type="ORF">FC748_05025</name>
</gene>
<evidence type="ECO:0000313" key="2">
    <source>
        <dbReference type="EMBL" id="TKI50576.1"/>
    </source>
</evidence>
<sequence>MKKMFIIFVLLFLVGCNNEEKKTFEFAGEIQKIIVIGQGTNAKLDKQEVENAAEIKLFEDAMQDATILSQPHTDEGPLYKLEVIYDDNSKEIIDLWYYASANTGSFYMNERYSLNEEAVPALIELLESYKEEK</sequence>